<dbReference type="PANTHER" id="PTHR43818:SF5">
    <property type="entry name" value="OXIDOREDUCTASE FAMILY PROTEIN"/>
    <property type="match status" value="1"/>
</dbReference>
<feature type="domain" description="Gfo/Idh/MocA-like oxidoreductase N-terminal" evidence="2">
    <location>
        <begin position="33"/>
        <end position="159"/>
    </location>
</feature>
<organism evidence="3 4">
    <name type="scientific">Prosthecobacter vanneervenii</name>
    <dbReference type="NCBI Taxonomy" id="48466"/>
    <lineage>
        <taxon>Bacteria</taxon>
        <taxon>Pseudomonadati</taxon>
        <taxon>Verrucomicrobiota</taxon>
        <taxon>Verrucomicrobiia</taxon>
        <taxon>Verrucomicrobiales</taxon>
        <taxon>Verrucomicrobiaceae</taxon>
        <taxon>Prosthecobacter</taxon>
    </lineage>
</organism>
<protein>
    <submittedName>
        <fullName evidence="3">Putative dehydrogenase</fullName>
    </submittedName>
</protein>
<proteinExistence type="predicted"/>
<evidence type="ECO:0000313" key="4">
    <source>
        <dbReference type="Proteomes" id="UP000590740"/>
    </source>
</evidence>
<dbReference type="InterPro" id="IPR050463">
    <property type="entry name" value="Gfo/Idh/MocA_oxidrdct_glycsds"/>
</dbReference>
<dbReference type="InterPro" id="IPR000683">
    <property type="entry name" value="Gfo/Idh/MocA-like_OxRdtase_N"/>
</dbReference>
<sequence>MDTPTRRSFLATTTAAAMSAATHAFASGGSSDIKIALIGCGGRGTGACNQALSAGSTIKLVAVLDPLEGKAQAALDILKQKHEGQVDVPPDQVFTQFEDWSKVMQIADVVLIGTPPGPRPFLFEQAVKAGKHVFMEKPVAVDAAGVRRVLAAAEEAKKKNLNVCVGFQRRYDPAYIDMMQRLHGGEIGDLLFGRVYWNGTSRPGFPRQPGESEMHYQIRNWYFFTWMSGDHILEQHCHNLDVANWAVQGRMPLRAVGQGGRSVRNKRENGTIFDHHTVEFEYEGGYRLLSQCCQIGGKCARSVSEHFHGTKGVADLGDGGRFLINGQPPGGKRTRIKNDAYQLEHDAFFENIRTGKVRIDAEYAAYSSLMGVMGRMATYTGQVITWEQALNSQEKLAPDNITWQTEPPVKPDADGWYPVAIPGTTLPV</sequence>
<dbReference type="InterPro" id="IPR036291">
    <property type="entry name" value="NAD(P)-bd_dom_sf"/>
</dbReference>
<comment type="caution">
    <text evidence="3">The sequence shown here is derived from an EMBL/GenBank/DDBJ whole genome shotgun (WGS) entry which is preliminary data.</text>
</comment>
<feature type="chain" id="PRO_5031352158" evidence="1">
    <location>
        <begin position="27"/>
        <end position="428"/>
    </location>
</feature>
<evidence type="ECO:0000313" key="3">
    <source>
        <dbReference type="EMBL" id="MBB5035224.1"/>
    </source>
</evidence>
<dbReference type="Gene3D" id="3.30.360.10">
    <property type="entry name" value="Dihydrodipicolinate Reductase, domain 2"/>
    <property type="match status" value="1"/>
</dbReference>
<dbReference type="Proteomes" id="UP000590740">
    <property type="component" value="Unassembled WGS sequence"/>
</dbReference>
<dbReference type="RefSeq" id="WP_184343796.1">
    <property type="nucleotide sequence ID" value="NZ_JACHIG010000014.1"/>
</dbReference>
<dbReference type="SUPFAM" id="SSF51735">
    <property type="entry name" value="NAD(P)-binding Rossmann-fold domains"/>
    <property type="match status" value="1"/>
</dbReference>
<dbReference type="PROSITE" id="PS51318">
    <property type="entry name" value="TAT"/>
    <property type="match status" value="1"/>
</dbReference>
<dbReference type="Pfam" id="PF01408">
    <property type="entry name" value="GFO_IDH_MocA"/>
    <property type="match status" value="1"/>
</dbReference>
<name>A0A7W8DMA9_9BACT</name>
<dbReference type="GO" id="GO:0000166">
    <property type="term" value="F:nucleotide binding"/>
    <property type="evidence" value="ECO:0007669"/>
    <property type="project" value="InterPro"/>
</dbReference>
<gene>
    <name evidence="3" type="ORF">HNQ65_004833</name>
</gene>
<dbReference type="InterPro" id="IPR006311">
    <property type="entry name" value="TAT_signal"/>
</dbReference>
<feature type="signal peptide" evidence="1">
    <location>
        <begin position="1"/>
        <end position="26"/>
    </location>
</feature>
<dbReference type="PANTHER" id="PTHR43818">
    <property type="entry name" value="BCDNA.GH03377"/>
    <property type="match status" value="1"/>
</dbReference>
<dbReference type="AlphaFoldDB" id="A0A7W8DMA9"/>
<accession>A0A7W8DMA9</accession>
<keyword evidence="1" id="KW-0732">Signal</keyword>
<reference evidence="3 4" key="1">
    <citation type="submission" date="2020-08" db="EMBL/GenBank/DDBJ databases">
        <title>Genomic Encyclopedia of Type Strains, Phase IV (KMG-IV): sequencing the most valuable type-strain genomes for metagenomic binning, comparative biology and taxonomic classification.</title>
        <authorList>
            <person name="Goeker M."/>
        </authorList>
    </citation>
    <scope>NUCLEOTIDE SEQUENCE [LARGE SCALE GENOMIC DNA]</scope>
    <source>
        <strain evidence="3 4">DSM 12252</strain>
    </source>
</reference>
<dbReference type="EMBL" id="JACHIG010000014">
    <property type="protein sequence ID" value="MBB5035224.1"/>
    <property type="molecule type" value="Genomic_DNA"/>
</dbReference>
<evidence type="ECO:0000256" key="1">
    <source>
        <dbReference type="SAM" id="SignalP"/>
    </source>
</evidence>
<dbReference type="SUPFAM" id="SSF55347">
    <property type="entry name" value="Glyceraldehyde-3-phosphate dehydrogenase-like, C-terminal domain"/>
    <property type="match status" value="1"/>
</dbReference>
<evidence type="ECO:0000259" key="2">
    <source>
        <dbReference type="Pfam" id="PF01408"/>
    </source>
</evidence>
<keyword evidence="4" id="KW-1185">Reference proteome</keyword>
<dbReference type="Gene3D" id="3.40.50.720">
    <property type="entry name" value="NAD(P)-binding Rossmann-like Domain"/>
    <property type="match status" value="1"/>
</dbReference>